<dbReference type="GO" id="GO:0016787">
    <property type="term" value="F:hydrolase activity"/>
    <property type="evidence" value="ECO:0007669"/>
    <property type="project" value="UniProtKB-KW"/>
</dbReference>
<evidence type="ECO:0000256" key="1">
    <source>
        <dbReference type="ARBA" id="ARBA00006153"/>
    </source>
</evidence>
<dbReference type="Pfam" id="PF01546">
    <property type="entry name" value="Peptidase_M20"/>
    <property type="match status" value="1"/>
</dbReference>
<dbReference type="RefSeq" id="WP_110715668.1">
    <property type="nucleotide sequence ID" value="NZ_PGFS01000001.1"/>
</dbReference>
<dbReference type="SUPFAM" id="SSF53187">
    <property type="entry name" value="Zn-dependent exopeptidases"/>
    <property type="match status" value="1"/>
</dbReference>
<dbReference type="CDD" id="cd03884">
    <property type="entry name" value="M20_bAS"/>
    <property type="match status" value="1"/>
</dbReference>
<evidence type="ECO:0000313" key="5">
    <source>
        <dbReference type="Proteomes" id="UP001162135"/>
    </source>
</evidence>
<dbReference type="PANTHER" id="PTHR32494:SF5">
    <property type="entry name" value="ALLANTOATE AMIDOHYDROLASE"/>
    <property type="match status" value="1"/>
</dbReference>
<evidence type="ECO:0000259" key="3">
    <source>
        <dbReference type="Pfam" id="PF07687"/>
    </source>
</evidence>
<evidence type="ECO:0000256" key="2">
    <source>
        <dbReference type="ARBA" id="ARBA00022801"/>
    </source>
</evidence>
<dbReference type="InterPro" id="IPR010158">
    <property type="entry name" value="Amidase_Cbmase"/>
</dbReference>
<dbReference type="NCBIfam" id="TIGR01879">
    <property type="entry name" value="hydantase"/>
    <property type="match status" value="1"/>
</dbReference>
<name>A0ABT6I2U6_9GAMM</name>
<dbReference type="Gene3D" id="3.30.70.360">
    <property type="match status" value="1"/>
</dbReference>
<feature type="domain" description="Peptidase M20 dimerisation" evidence="3">
    <location>
        <begin position="218"/>
        <end position="320"/>
    </location>
</feature>
<dbReference type="NCBIfam" id="NF006771">
    <property type="entry name" value="PRK09290.1-5"/>
    <property type="match status" value="1"/>
</dbReference>
<sequence length="424" mass="44692">MNETLSTEVSVPAINGERLWQALMELALIGATPEGGCNRQALTELDREGRELLIRWCEAEGLIVRFDAIGNLFARRDGSNADADPVVIGSHIDTQPTGGKYDGCFGVLAALEVIRTLNANGIETERPIELVSWTNEEGCRFAPCMMGSGVFAGQLTLEDALSRTDVDGITAGEALAAIGYVGDDANRPGQFAAYLEAHIEQGPILEDEGKTIGVVTGALGLKWFDVTVTGMAAHSGSTPMHLRQDALLGATRVVEAVNRIALAHQPDGRGTVGAFQLLPNSRNVIPGQVTLSVDFRHSEGEVLEAIVNEFRQTLNAIARETGLSIEIAPTADYPPQHFAADCIAAVRQGALANGYAHRDIVSGAGHDAVFIGDIAPAAMIFIPCEKGISHNESEYATPEDVTAGANVLLHATLNLAGPVAGAVA</sequence>
<dbReference type="Gene3D" id="3.40.630.10">
    <property type="entry name" value="Zn peptidases"/>
    <property type="match status" value="1"/>
</dbReference>
<accession>A0ABT6I2U6</accession>
<proteinExistence type="inferred from homology"/>
<comment type="similarity">
    <text evidence="1">Belongs to the peptidase M20 family.</text>
</comment>
<dbReference type="PIRSF" id="PIRSF001235">
    <property type="entry name" value="Amidase_carbamoylase"/>
    <property type="match status" value="1"/>
</dbReference>
<keyword evidence="2 4" id="KW-0378">Hydrolase</keyword>
<reference evidence="4" key="1">
    <citation type="journal article" date="2015" name="Antonie Van Leeuwenhoek">
        <title>Comparative 16S rRNA signatures and multilocus sequence analysis for the genus Salinicola and description of Salinicola acroporae sp. nov., isolated from coral Acropora digitifera.</title>
        <authorList>
            <person name="Lepcha R.T."/>
            <person name="Poddar A."/>
            <person name="Schumann P."/>
            <person name="Das S.K."/>
        </authorList>
    </citation>
    <scope>NUCLEOTIDE SEQUENCE</scope>
    <source>
        <strain evidence="4">S4-41</strain>
    </source>
</reference>
<dbReference type="InterPro" id="IPR036264">
    <property type="entry name" value="Bact_exopeptidase_dim_dom"/>
</dbReference>
<protein>
    <submittedName>
        <fullName evidence="4">Zn-dependent hydrolase</fullName>
    </submittedName>
</protein>
<dbReference type="Proteomes" id="UP001162135">
    <property type="component" value="Unassembled WGS sequence"/>
</dbReference>
<dbReference type="InterPro" id="IPR002933">
    <property type="entry name" value="Peptidase_M20"/>
</dbReference>
<dbReference type="SUPFAM" id="SSF55031">
    <property type="entry name" value="Bacterial exopeptidase dimerisation domain"/>
    <property type="match status" value="1"/>
</dbReference>
<keyword evidence="5" id="KW-1185">Reference proteome</keyword>
<gene>
    <name evidence="4" type="ORF">CUR86_04655</name>
</gene>
<reference evidence="4" key="2">
    <citation type="submission" date="2017-11" db="EMBL/GenBank/DDBJ databases">
        <authorList>
            <person name="Das S.K."/>
        </authorList>
    </citation>
    <scope>NUCLEOTIDE SEQUENCE</scope>
    <source>
        <strain evidence="4">S4-41</strain>
    </source>
</reference>
<dbReference type="NCBIfam" id="NF006769">
    <property type="entry name" value="PRK09290.1-3"/>
    <property type="match status" value="1"/>
</dbReference>
<dbReference type="Pfam" id="PF07687">
    <property type="entry name" value="M20_dimer"/>
    <property type="match status" value="1"/>
</dbReference>
<dbReference type="InterPro" id="IPR011650">
    <property type="entry name" value="Peptidase_M20_dimer"/>
</dbReference>
<dbReference type="EMBL" id="PGFS01000001">
    <property type="protein sequence ID" value="MDH4571827.1"/>
    <property type="molecule type" value="Genomic_DNA"/>
</dbReference>
<dbReference type="NCBIfam" id="NF009527">
    <property type="entry name" value="PRK12891.1"/>
    <property type="match status" value="1"/>
</dbReference>
<dbReference type="PANTHER" id="PTHR32494">
    <property type="entry name" value="ALLANTOATE DEIMINASE-RELATED"/>
    <property type="match status" value="1"/>
</dbReference>
<organism evidence="4 5">
    <name type="scientific">Salinicola acroporae</name>
    <dbReference type="NCBI Taxonomy" id="1541440"/>
    <lineage>
        <taxon>Bacteria</taxon>
        <taxon>Pseudomonadati</taxon>
        <taxon>Pseudomonadota</taxon>
        <taxon>Gammaproteobacteria</taxon>
        <taxon>Oceanospirillales</taxon>
        <taxon>Halomonadaceae</taxon>
        <taxon>Salinicola</taxon>
    </lineage>
</organism>
<comment type="caution">
    <text evidence="4">The sequence shown here is derived from an EMBL/GenBank/DDBJ whole genome shotgun (WGS) entry which is preliminary data.</text>
</comment>
<evidence type="ECO:0000313" key="4">
    <source>
        <dbReference type="EMBL" id="MDH4571827.1"/>
    </source>
</evidence>